<evidence type="ECO:0000313" key="3">
    <source>
        <dbReference type="EMBL" id="KRL21947.1"/>
    </source>
</evidence>
<dbReference type="SMART" id="SM00530">
    <property type="entry name" value="HTH_XRE"/>
    <property type="match status" value="1"/>
</dbReference>
<accession>A0A0R1NZ02</accession>
<evidence type="ECO:0000313" key="4">
    <source>
        <dbReference type="Proteomes" id="UP000051439"/>
    </source>
</evidence>
<name>A0A0R1NZ02_9LACO</name>
<dbReference type="GO" id="GO:0005829">
    <property type="term" value="C:cytosol"/>
    <property type="evidence" value="ECO:0007669"/>
    <property type="project" value="TreeGrafter"/>
</dbReference>
<proteinExistence type="predicted"/>
<dbReference type="AlphaFoldDB" id="A0A0R1NZ02"/>
<dbReference type="InterPro" id="IPR050807">
    <property type="entry name" value="TransReg_Diox_bact_type"/>
</dbReference>
<comment type="caution">
    <text evidence="3">The sequence shown here is derived from an EMBL/GenBank/DDBJ whole genome shotgun (WGS) entry which is preliminary data.</text>
</comment>
<sequence length="115" mass="12849">MSDINVGKIIQQKRKALGITQEKLAELSNLSVNYISKMERLDDQNISLKSLAAIAKALDATIPELLIKTPFEVNQSDSANLETRLLAKKLQLLPPSTRIKLIRSFEKIVDTFVEA</sequence>
<dbReference type="Pfam" id="PF01381">
    <property type="entry name" value="HTH_3"/>
    <property type="match status" value="1"/>
</dbReference>
<dbReference type="PROSITE" id="PS50943">
    <property type="entry name" value="HTH_CROC1"/>
    <property type="match status" value="1"/>
</dbReference>
<protein>
    <submittedName>
        <fullName evidence="3">DNA-binding helix-turn-helix protein</fullName>
    </submittedName>
</protein>
<dbReference type="PANTHER" id="PTHR46797:SF1">
    <property type="entry name" value="METHYLPHOSPHONATE SYNTHASE"/>
    <property type="match status" value="1"/>
</dbReference>
<dbReference type="InterPro" id="IPR010982">
    <property type="entry name" value="Lambda_DNA-bd_dom_sf"/>
</dbReference>
<keyword evidence="1 3" id="KW-0238">DNA-binding</keyword>
<organism evidence="3 4">
    <name type="scientific">Lentilactobacillus kisonensis DSM 19906 = JCM 15041</name>
    <dbReference type="NCBI Taxonomy" id="1423766"/>
    <lineage>
        <taxon>Bacteria</taxon>
        <taxon>Bacillati</taxon>
        <taxon>Bacillota</taxon>
        <taxon>Bacilli</taxon>
        <taxon>Lactobacillales</taxon>
        <taxon>Lactobacillaceae</taxon>
        <taxon>Lentilactobacillus</taxon>
    </lineage>
</organism>
<dbReference type="PATRIC" id="fig|1423766.4.peg.522"/>
<feature type="domain" description="HTH cro/C1-type" evidence="2">
    <location>
        <begin position="10"/>
        <end position="65"/>
    </location>
</feature>
<reference evidence="3 4" key="1">
    <citation type="journal article" date="2015" name="Genome Announc.">
        <title>Expanding the biotechnology potential of lactobacilli through comparative genomics of 213 strains and associated genera.</title>
        <authorList>
            <person name="Sun Z."/>
            <person name="Harris H.M."/>
            <person name="McCann A."/>
            <person name="Guo C."/>
            <person name="Argimon S."/>
            <person name="Zhang W."/>
            <person name="Yang X."/>
            <person name="Jeffery I.B."/>
            <person name="Cooney J.C."/>
            <person name="Kagawa T.F."/>
            <person name="Liu W."/>
            <person name="Song Y."/>
            <person name="Salvetti E."/>
            <person name="Wrobel A."/>
            <person name="Rasinkangas P."/>
            <person name="Parkhill J."/>
            <person name="Rea M.C."/>
            <person name="O'Sullivan O."/>
            <person name="Ritari J."/>
            <person name="Douillard F.P."/>
            <person name="Paul Ross R."/>
            <person name="Yang R."/>
            <person name="Briner A.E."/>
            <person name="Felis G.E."/>
            <person name="de Vos W.M."/>
            <person name="Barrangou R."/>
            <person name="Klaenhammer T.R."/>
            <person name="Caufield P.W."/>
            <person name="Cui Y."/>
            <person name="Zhang H."/>
            <person name="O'Toole P.W."/>
        </authorList>
    </citation>
    <scope>NUCLEOTIDE SEQUENCE [LARGE SCALE GENOMIC DNA]</scope>
    <source>
        <strain evidence="3 4">DSM 19906</strain>
    </source>
</reference>
<dbReference type="RefSeq" id="WP_008857014.1">
    <property type="nucleotide sequence ID" value="NZ_AZEB01000011.1"/>
</dbReference>
<evidence type="ECO:0000259" key="2">
    <source>
        <dbReference type="PROSITE" id="PS50943"/>
    </source>
</evidence>
<evidence type="ECO:0000256" key="1">
    <source>
        <dbReference type="ARBA" id="ARBA00023125"/>
    </source>
</evidence>
<dbReference type="InterPro" id="IPR001387">
    <property type="entry name" value="Cro/C1-type_HTH"/>
</dbReference>
<dbReference type="CDD" id="cd00093">
    <property type="entry name" value="HTH_XRE"/>
    <property type="match status" value="1"/>
</dbReference>
<dbReference type="GO" id="GO:0003677">
    <property type="term" value="F:DNA binding"/>
    <property type="evidence" value="ECO:0007669"/>
    <property type="project" value="UniProtKB-KW"/>
</dbReference>
<dbReference type="Gene3D" id="1.10.260.40">
    <property type="entry name" value="lambda repressor-like DNA-binding domains"/>
    <property type="match status" value="1"/>
</dbReference>
<dbReference type="PANTHER" id="PTHR46797">
    <property type="entry name" value="HTH-TYPE TRANSCRIPTIONAL REGULATOR"/>
    <property type="match status" value="1"/>
</dbReference>
<dbReference type="GO" id="GO:0003700">
    <property type="term" value="F:DNA-binding transcription factor activity"/>
    <property type="evidence" value="ECO:0007669"/>
    <property type="project" value="TreeGrafter"/>
</dbReference>
<dbReference type="SUPFAM" id="SSF47413">
    <property type="entry name" value="lambda repressor-like DNA-binding domains"/>
    <property type="match status" value="1"/>
</dbReference>
<keyword evidence="4" id="KW-1185">Reference proteome</keyword>
<dbReference type="Proteomes" id="UP000051439">
    <property type="component" value="Unassembled WGS sequence"/>
</dbReference>
<dbReference type="EMBL" id="AZEB01000011">
    <property type="protein sequence ID" value="KRL21947.1"/>
    <property type="molecule type" value="Genomic_DNA"/>
</dbReference>
<gene>
    <name evidence="3" type="ORF">FC98_GL000510</name>
</gene>